<comment type="caution">
    <text evidence="1">The sequence shown here is derived from an EMBL/GenBank/DDBJ whole genome shotgun (WGS) entry which is preliminary data.</text>
</comment>
<sequence>MLSQGTVELKEDRVLVLGYVLDDHHAKLHTQKHKTIDEDEIAYSLSDLAEVVRAPKTREQLQILYGQLLDSLNNKGLESSLDESNESPRLSAARPIWENQGVEEYFEMLVDGLLLDFTEQLAKQRAWKGKLMVSCMA</sequence>
<name>A0ABD2ZUH9_9GENT</name>
<evidence type="ECO:0000313" key="2">
    <source>
        <dbReference type="Proteomes" id="UP001630127"/>
    </source>
</evidence>
<keyword evidence="2" id="KW-1185">Reference proteome</keyword>
<gene>
    <name evidence="1" type="ORF">ACH5RR_015905</name>
</gene>
<proteinExistence type="predicted"/>
<reference evidence="1 2" key="1">
    <citation type="submission" date="2024-11" db="EMBL/GenBank/DDBJ databases">
        <title>A near-complete genome assembly of Cinchona calisaya.</title>
        <authorList>
            <person name="Lian D.C."/>
            <person name="Zhao X.W."/>
            <person name="Wei L."/>
        </authorList>
    </citation>
    <scope>NUCLEOTIDE SEQUENCE [LARGE SCALE GENOMIC DNA]</scope>
    <source>
        <tissue evidence="1">Nenye</tissue>
    </source>
</reference>
<organism evidence="1 2">
    <name type="scientific">Cinchona calisaya</name>
    <dbReference type="NCBI Taxonomy" id="153742"/>
    <lineage>
        <taxon>Eukaryota</taxon>
        <taxon>Viridiplantae</taxon>
        <taxon>Streptophyta</taxon>
        <taxon>Embryophyta</taxon>
        <taxon>Tracheophyta</taxon>
        <taxon>Spermatophyta</taxon>
        <taxon>Magnoliopsida</taxon>
        <taxon>eudicotyledons</taxon>
        <taxon>Gunneridae</taxon>
        <taxon>Pentapetalae</taxon>
        <taxon>asterids</taxon>
        <taxon>lamiids</taxon>
        <taxon>Gentianales</taxon>
        <taxon>Rubiaceae</taxon>
        <taxon>Cinchonoideae</taxon>
        <taxon>Cinchoneae</taxon>
        <taxon>Cinchona</taxon>
    </lineage>
</organism>
<dbReference type="Proteomes" id="UP001630127">
    <property type="component" value="Unassembled WGS sequence"/>
</dbReference>
<accession>A0ABD2ZUH9</accession>
<dbReference type="EMBL" id="JBJUIK010000007">
    <property type="protein sequence ID" value="KAL3523071.1"/>
    <property type="molecule type" value="Genomic_DNA"/>
</dbReference>
<dbReference type="AlphaFoldDB" id="A0ABD2ZUH9"/>
<evidence type="ECO:0000313" key="1">
    <source>
        <dbReference type="EMBL" id="KAL3523071.1"/>
    </source>
</evidence>
<protein>
    <submittedName>
        <fullName evidence="1">Uncharacterized protein</fullName>
    </submittedName>
</protein>